<keyword evidence="1" id="KW-0812">Transmembrane</keyword>
<dbReference type="Proteomes" id="UP000320216">
    <property type="component" value="Chromosome"/>
</dbReference>
<protein>
    <recommendedName>
        <fullName evidence="4">DUF4153 domain-containing protein</fullName>
    </recommendedName>
</protein>
<evidence type="ECO:0000256" key="1">
    <source>
        <dbReference type="SAM" id="Phobius"/>
    </source>
</evidence>
<evidence type="ECO:0000313" key="2">
    <source>
        <dbReference type="EMBL" id="QDZ14429.1"/>
    </source>
</evidence>
<dbReference type="AlphaFoldDB" id="A0A5B8M398"/>
<dbReference type="KEGG" id="huw:FPZ11_06340"/>
<dbReference type="OrthoDB" id="637094at2"/>
<feature type="transmembrane region" description="Helical" evidence="1">
    <location>
        <begin position="152"/>
        <end position="174"/>
    </location>
</feature>
<dbReference type="InterPro" id="IPR047928">
    <property type="entry name" value="Perm_prefix_1"/>
</dbReference>
<feature type="transmembrane region" description="Helical" evidence="1">
    <location>
        <begin position="96"/>
        <end position="121"/>
    </location>
</feature>
<accession>A0A5B8M398</accession>
<feature type="transmembrane region" description="Helical" evidence="1">
    <location>
        <begin position="430"/>
        <end position="450"/>
    </location>
</feature>
<feature type="transmembrane region" description="Helical" evidence="1">
    <location>
        <begin position="324"/>
        <end position="345"/>
    </location>
</feature>
<gene>
    <name evidence="2" type="ORF">FPZ11_06340</name>
</gene>
<keyword evidence="3" id="KW-1185">Reference proteome</keyword>
<dbReference type="EMBL" id="CP042305">
    <property type="protein sequence ID" value="QDZ14429.1"/>
    <property type="molecule type" value="Genomic_DNA"/>
</dbReference>
<name>A0A5B8M398_9MICO</name>
<evidence type="ECO:0008006" key="4">
    <source>
        <dbReference type="Google" id="ProtNLM"/>
    </source>
</evidence>
<feature type="transmembrane region" description="Helical" evidence="1">
    <location>
        <begin position="357"/>
        <end position="379"/>
    </location>
</feature>
<dbReference type="RefSeq" id="WP_146319318.1">
    <property type="nucleotide sequence ID" value="NZ_CP042305.1"/>
</dbReference>
<keyword evidence="1" id="KW-1133">Transmembrane helix</keyword>
<keyword evidence="1" id="KW-0472">Membrane</keyword>
<feature type="transmembrane region" description="Helical" evidence="1">
    <location>
        <begin position="127"/>
        <end position="145"/>
    </location>
</feature>
<reference evidence="2 3" key="1">
    <citation type="submission" date="2019-07" db="EMBL/GenBank/DDBJ databases">
        <title>Full genome sequence of Humibacter sp. WJ7-1.</title>
        <authorList>
            <person name="Im W.-T."/>
        </authorList>
    </citation>
    <scope>NUCLEOTIDE SEQUENCE [LARGE SCALE GENOMIC DNA]</scope>
    <source>
        <strain evidence="2 3">WJ7-1</strain>
    </source>
</reference>
<organism evidence="2 3">
    <name type="scientific">Humibacter ginsenosidimutans</name>
    <dbReference type="NCBI Taxonomy" id="2599293"/>
    <lineage>
        <taxon>Bacteria</taxon>
        <taxon>Bacillati</taxon>
        <taxon>Actinomycetota</taxon>
        <taxon>Actinomycetes</taxon>
        <taxon>Micrococcales</taxon>
        <taxon>Microbacteriaceae</taxon>
        <taxon>Humibacter</taxon>
    </lineage>
</organism>
<feature type="transmembrane region" description="Helical" evidence="1">
    <location>
        <begin position="291"/>
        <end position="312"/>
    </location>
</feature>
<feature type="transmembrane region" description="Helical" evidence="1">
    <location>
        <begin position="391"/>
        <end position="410"/>
    </location>
</feature>
<feature type="transmembrane region" description="Helical" evidence="1">
    <location>
        <begin position="186"/>
        <end position="205"/>
    </location>
</feature>
<feature type="transmembrane region" description="Helical" evidence="1">
    <location>
        <begin position="261"/>
        <end position="279"/>
    </location>
</feature>
<proteinExistence type="predicted"/>
<evidence type="ECO:0000313" key="3">
    <source>
        <dbReference type="Proteomes" id="UP000320216"/>
    </source>
</evidence>
<feature type="transmembrane region" description="Helical" evidence="1">
    <location>
        <begin position="226"/>
        <end position="255"/>
    </location>
</feature>
<dbReference type="NCBIfam" id="NF038403">
    <property type="entry name" value="perm_prefix_1"/>
    <property type="match status" value="1"/>
</dbReference>
<sequence length="453" mass="48694">MDLVVERGIAEWRAELAARDAVSSADVRELESHLRDQVDALIAAGLAPDEALLVAVKRVGALDEVAAEYAKEHSDRLWKQLVVSQRTRATAQGTGLYWAIGLAIGAALAVKLPSLFGLTLFTPGDYYERNIALLVLPFLAAYFLVRRRASAGTVTAVAVPFVAMALVVDLYPFVEGSGTPSSQTELLAIIHSAVVLWLAIGIAHASGDWRSTRARMDFVRFTGEWIVYYVLIALGGAVLAGLTVAVFGAVGLNAIPFVGEWMLPCGAAGAVLVAAWLVEAKKNVIENIAPVLTRVFAPLVTLLLIASLVAALVQFDVVDGSRGLLIIIDVMLLVVTGLVLYAMSARDPDAPPSWFDRLQLVMLIAALAVDIVVLVAMVGRIGTYGASANKLASLGLNVILLVNLAGAAWLQLGFLRRRTRFALLEYWQMAYVPVYFVWALVVVVVFPPVFSFV</sequence>